<name>A0A2U9IHS8_9CREN</name>
<dbReference type="AlphaFoldDB" id="A0A2U9IHS8"/>
<proteinExistence type="predicted"/>
<dbReference type="Proteomes" id="UP000248044">
    <property type="component" value="Chromosome"/>
</dbReference>
<evidence type="ECO:0000313" key="2">
    <source>
        <dbReference type="Proteomes" id="UP000248044"/>
    </source>
</evidence>
<evidence type="ECO:0000313" key="1">
    <source>
        <dbReference type="EMBL" id="AWR95494.1"/>
    </source>
</evidence>
<organism evidence="1 2">
    <name type="scientific">Acidianus brierleyi</name>
    <dbReference type="NCBI Taxonomy" id="41673"/>
    <lineage>
        <taxon>Archaea</taxon>
        <taxon>Thermoproteota</taxon>
        <taxon>Thermoprotei</taxon>
        <taxon>Sulfolobales</taxon>
        <taxon>Sulfolobaceae</taxon>
        <taxon>Acidianus</taxon>
    </lineage>
</organism>
<accession>A0A2U9IHS8</accession>
<dbReference type="EMBL" id="CP029289">
    <property type="protein sequence ID" value="AWR95494.1"/>
    <property type="molecule type" value="Genomic_DNA"/>
</dbReference>
<gene>
    <name evidence="1" type="ORF">DFR85_13710</name>
</gene>
<reference evidence="1 2" key="1">
    <citation type="submission" date="2018-05" db="EMBL/GenBank/DDBJ databases">
        <title>Complete Genome Sequences of Extremely Thermoacidophilic, Metal-Mobilizing Type-Strain Members of the Archaeal Family Sulfolobaceae: Acidianus brierleyi DSM-1651T, Acidianus sulfidivorans DSM-18786T, Metallosphaera hakonensis DSM-7519T, and Metallosphaera prunae DSM-10039T.</title>
        <authorList>
            <person name="Counts J.A."/>
            <person name="Kelly R.M."/>
        </authorList>
    </citation>
    <scope>NUCLEOTIDE SEQUENCE [LARGE SCALE GENOMIC DNA]</scope>
    <source>
        <strain evidence="1 2">DSM 1651</strain>
    </source>
</reference>
<keyword evidence="2" id="KW-1185">Reference proteome</keyword>
<sequence>MTIIFFPMNQEIIRRNLNDIKSSGILLEKILPNIYVNRYNIFSDIFIVSEKKGMYVHCMKHCIKGTGCVLYETTLSEKIPDIINKEFIEKLELKPIYISKKALISINTLREASNTLKKEELKIASEKIIQKINEGLFDNF</sequence>
<dbReference type="KEGG" id="abri:DFR85_13710"/>
<protein>
    <submittedName>
        <fullName evidence="1">Uncharacterized protein</fullName>
    </submittedName>
</protein>